<dbReference type="GO" id="GO:0000976">
    <property type="term" value="F:transcription cis-regulatory region binding"/>
    <property type="evidence" value="ECO:0007669"/>
    <property type="project" value="TreeGrafter"/>
</dbReference>
<dbReference type="PANTHER" id="PTHR30055">
    <property type="entry name" value="HTH-TYPE TRANSCRIPTIONAL REGULATOR RUTR"/>
    <property type="match status" value="1"/>
</dbReference>
<keyword evidence="3" id="KW-0804">Transcription</keyword>
<keyword evidence="8" id="KW-1185">Reference proteome</keyword>
<dbReference type="InterPro" id="IPR036271">
    <property type="entry name" value="Tet_transcr_reg_TetR-rel_C_sf"/>
</dbReference>
<keyword evidence="1" id="KW-0805">Transcription regulation</keyword>
<dbReference type="GO" id="GO:0003700">
    <property type="term" value="F:DNA-binding transcription factor activity"/>
    <property type="evidence" value="ECO:0007669"/>
    <property type="project" value="TreeGrafter"/>
</dbReference>
<dbReference type="Gene3D" id="1.10.357.10">
    <property type="entry name" value="Tetracycline Repressor, domain 2"/>
    <property type="match status" value="1"/>
</dbReference>
<proteinExistence type="predicted"/>
<evidence type="ECO:0000256" key="3">
    <source>
        <dbReference type="ARBA" id="ARBA00023163"/>
    </source>
</evidence>
<gene>
    <name evidence="7" type="ORF">CLV54_3045</name>
</gene>
<dbReference type="Proteomes" id="UP000230161">
    <property type="component" value="Unassembled WGS sequence"/>
</dbReference>
<protein>
    <submittedName>
        <fullName evidence="7">AcrR family transcriptional regulator</fullName>
    </submittedName>
</protein>
<dbReference type="PANTHER" id="PTHR30055:SF234">
    <property type="entry name" value="HTH-TYPE TRANSCRIPTIONAL REGULATOR BETI"/>
    <property type="match status" value="1"/>
</dbReference>
<dbReference type="OrthoDB" id="7505659at2"/>
<dbReference type="RefSeq" id="WP_100345791.1">
    <property type="nucleotide sequence ID" value="NZ_PGFB01000005.1"/>
</dbReference>
<comment type="caution">
    <text evidence="7">The sequence shown here is derived from an EMBL/GenBank/DDBJ whole genome shotgun (WGS) entry which is preliminary data.</text>
</comment>
<dbReference type="PROSITE" id="PS50977">
    <property type="entry name" value="HTH_TETR_2"/>
    <property type="match status" value="1"/>
</dbReference>
<organism evidence="7 8">
    <name type="scientific">Compostimonas suwonensis</name>
    <dbReference type="NCBI Taxonomy" id="1048394"/>
    <lineage>
        <taxon>Bacteria</taxon>
        <taxon>Bacillati</taxon>
        <taxon>Actinomycetota</taxon>
        <taxon>Actinomycetes</taxon>
        <taxon>Micrococcales</taxon>
        <taxon>Microbacteriaceae</taxon>
        <taxon>Compostimonas</taxon>
    </lineage>
</organism>
<dbReference type="SUPFAM" id="SSF48498">
    <property type="entry name" value="Tetracyclin repressor-like, C-terminal domain"/>
    <property type="match status" value="1"/>
</dbReference>
<dbReference type="SUPFAM" id="SSF46689">
    <property type="entry name" value="Homeodomain-like"/>
    <property type="match status" value="1"/>
</dbReference>
<dbReference type="InterPro" id="IPR001647">
    <property type="entry name" value="HTH_TetR"/>
</dbReference>
<accession>A0A2M9BCR4</accession>
<dbReference type="PRINTS" id="PR00455">
    <property type="entry name" value="HTHTETR"/>
</dbReference>
<evidence type="ECO:0000259" key="6">
    <source>
        <dbReference type="PROSITE" id="PS50977"/>
    </source>
</evidence>
<reference evidence="7 8" key="1">
    <citation type="submission" date="2017-11" db="EMBL/GenBank/DDBJ databases">
        <title>Genomic Encyclopedia of Archaeal and Bacterial Type Strains, Phase II (KMG-II): From Individual Species to Whole Genera.</title>
        <authorList>
            <person name="Goeker M."/>
        </authorList>
    </citation>
    <scope>NUCLEOTIDE SEQUENCE [LARGE SCALE GENOMIC DNA]</scope>
    <source>
        <strain evidence="7 8">DSM 25625</strain>
    </source>
</reference>
<evidence type="ECO:0000313" key="8">
    <source>
        <dbReference type="Proteomes" id="UP000230161"/>
    </source>
</evidence>
<feature type="region of interest" description="Disordered" evidence="5">
    <location>
        <begin position="1"/>
        <end position="23"/>
    </location>
</feature>
<evidence type="ECO:0000313" key="7">
    <source>
        <dbReference type="EMBL" id="PJJ55694.1"/>
    </source>
</evidence>
<dbReference type="AlphaFoldDB" id="A0A2M9BCR4"/>
<dbReference type="InterPro" id="IPR050109">
    <property type="entry name" value="HTH-type_TetR-like_transc_reg"/>
</dbReference>
<evidence type="ECO:0000256" key="2">
    <source>
        <dbReference type="ARBA" id="ARBA00023125"/>
    </source>
</evidence>
<evidence type="ECO:0000256" key="4">
    <source>
        <dbReference type="PROSITE-ProRule" id="PRU00335"/>
    </source>
</evidence>
<dbReference type="EMBL" id="PGFB01000005">
    <property type="protein sequence ID" value="PJJ55694.1"/>
    <property type="molecule type" value="Genomic_DNA"/>
</dbReference>
<dbReference type="Pfam" id="PF00440">
    <property type="entry name" value="TetR_N"/>
    <property type="match status" value="1"/>
</dbReference>
<keyword evidence="2 4" id="KW-0238">DNA-binding</keyword>
<dbReference type="InterPro" id="IPR009057">
    <property type="entry name" value="Homeodomain-like_sf"/>
</dbReference>
<evidence type="ECO:0000256" key="1">
    <source>
        <dbReference type="ARBA" id="ARBA00023015"/>
    </source>
</evidence>
<evidence type="ECO:0000256" key="5">
    <source>
        <dbReference type="SAM" id="MobiDB-lite"/>
    </source>
</evidence>
<feature type="DNA-binding region" description="H-T-H motif" evidence="4">
    <location>
        <begin position="46"/>
        <end position="65"/>
    </location>
</feature>
<sequence length="202" mass="22469">MSNATRERNTGSGRAPRRRLRPEQRRAEIIDAATQLIATSGYSGQSLAGFAAACGMTKPGLMHYFPNAEALLTAVLEHRDEVDILATATLLEPTTDVTTTREFLTRLVQRNATQPRIVQLYTVLSAEALAPEHPAHDYFTDRLARSRAGFEKYVFAWHPRPDLCAIQVLAFLDGVQLNWLRDPSIDLVAQWESFADGLFGTV</sequence>
<name>A0A2M9BCR4_9MICO</name>
<feature type="domain" description="HTH tetR-type" evidence="6">
    <location>
        <begin position="23"/>
        <end position="83"/>
    </location>
</feature>